<dbReference type="GO" id="GO:0004857">
    <property type="term" value="F:enzyme inhibitor activity"/>
    <property type="evidence" value="ECO:0007669"/>
    <property type="project" value="InterPro"/>
</dbReference>
<dbReference type="PANTHER" id="PTHR31080:SF176">
    <property type="entry name" value="CELL WALL _ VACUOLAR INHIBITOR OF FRUCTOSIDASE 1"/>
    <property type="match status" value="1"/>
</dbReference>
<dbReference type="InterPro" id="IPR051955">
    <property type="entry name" value="PME_Inhibitor"/>
</dbReference>
<evidence type="ECO:0000256" key="2">
    <source>
        <dbReference type="ARBA" id="ARBA00038471"/>
    </source>
</evidence>
<accession>A0AAN9PAN4</accession>
<dbReference type="EMBL" id="JAYWIO010000001">
    <property type="protein sequence ID" value="KAK7291725.1"/>
    <property type="molecule type" value="Genomic_DNA"/>
</dbReference>
<dbReference type="Pfam" id="PF04043">
    <property type="entry name" value="PMEI"/>
    <property type="match status" value="1"/>
</dbReference>
<comment type="caution">
    <text evidence="5">The sequence shown here is derived from an EMBL/GenBank/DDBJ whole genome shotgun (WGS) entry which is preliminary data.</text>
</comment>
<dbReference type="NCBIfam" id="TIGR01614">
    <property type="entry name" value="PME_inhib"/>
    <property type="match status" value="1"/>
</dbReference>
<feature type="chain" id="PRO_5042978142" description="Pectinesterase inhibitor domain-containing protein" evidence="3">
    <location>
        <begin position="28"/>
        <end position="183"/>
    </location>
</feature>
<comment type="similarity">
    <text evidence="2">Belongs to the PMEI family.</text>
</comment>
<dbReference type="SUPFAM" id="SSF101148">
    <property type="entry name" value="Plant invertase/pectin methylesterase inhibitor"/>
    <property type="match status" value="1"/>
</dbReference>
<dbReference type="InterPro" id="IPR035513">
    <property type="entry name" value="Invertase/methylesterase_inhib"/>
</dbReference>
<keyword evidence="6" id="KW-1185">Reference proteome</keyword>
<keyword evidence="1 3" id="KW-0732">Signal</keyword>
<proteinExistence type="inferred from homology"/>
<evidence type="ECO:0000313" key="6">
    <source>
        <dbReference type="Proteomes" id="UP001372338"/>
    </source>
</evidence>
<evidence type="ECO:0000256" key="1">
    <source>
        <dbReference type="ARBA" id="ARBA00022729"/>
    </source>
</evidence>
<reference evidence="5 6" key="1">
    <citation type="submission" date="2024-01" db="EMBL/GenBank/DDBJ databases">
        <title>The genomes of 5 underutilized Papilionoideae crops provide insights into root nodulation and disease resistanc.</title>
        <authorList>
            <person name="Yuan L."/>
        </authorList>
    </citation>
    <scope>NUCLEOTIDE SEQUENCE [LARGE SCALE GENOMIC DNA]</scope>
    <source>
        <strain evidence="5">ZHUSHIDOU_FW_LH</strain>
        <tissue evidence="5">Leaf</tissue>
    </source>
</reference>
<feature type="signal peptide" evidence="3">
    <location>
        <begin position="1"/>
        <end position="27"/>
    </location>
</feature>
<dbReference type="Proteomes" id="UP001372338">
    <property type="component" value="Unassembled WGS sequence"/>
</dbReference>
<evidence type="ECO:0000256" key="3">
    <source>
        <dbReference type="SAM" id="SignalP"/>
    </source>
</evidence>
<dbReference type="PANTHER" id="PTHR31080">
    <property type="entry name" value="PECTINESTERASE INHIBITOR-LIKE"/>
    <property type="match status" value="1"/>
</dbReference>
<dbReference type="Gene3D" id="1.20.140.40">
    <property type="entry name" value="Invertase/pectin methylesterase inhibitor family protein"/>
    <property type="match status" value="1"/>
</dbReference>
<dbReference type="InterPro" id="IPR006501">
    <property type="entry name" value="Pectinesterase_inhib_dom"/>
</dbReference>
<feature type="domain" description="Pectinesterase inhibitor" evidence="4">
    <location>
        <begin position="33"/>
        <end position="170"/>
    </location>
</feature>
<evidence type="ECO:0000259" key="4">
    <source>
        <dbReference type="SMART" id="SM00856"/>
    </source>
</evidence>
<organism evidence="5 6">
    <name type="scientific">Crotalaria pallida</name>
    <name type="common">Smooth rattlebox</name>
    <name type="synonym">Crotalaria striata</name>
    <dbReference type="NCBI Taxonomy" id="3830"/>
    <lineage>
        <taxon>Eukaryota</taxon>
        <taxon>Viridiplantae</taxon>
        <taxon>Streptophyta</taxon>
        <taxon>Embryophyta</taxon>
        <taxon>Tracheophyta</taxon>
        <taxon>Spermatophyta</taxon>
        <taxon>Magnoliopsida</taxon>
        <taxon>eudicotyledons</taxon>
        <taxon>Gunneridae</taxon>
        <taxon>Pentapetalae</taxon>
        <taxon>rosids</taxon>
        <taxon>fabids</taxon>
        <taxon>Fabales</taxon>
        <taxon>Fabaceae</taxon>
        <taxon>Papilionoideae</taxon>
        <taxon>50 kb inversion clade</taxon>
        <taxon>genistoids sensu lato</taxon>
        <taxon>core genistoids</taxon>
        <taxon>Crotalarieae</taxon>
        <taxon>Crotalaria</taxon>
    </lineage>
</organism>
<sequence>MATINSLTLILCLQTLLFIISISSTHSKIFQPNDERVLQFTCSKTPYPNRCVASLLFAPNSYYADVRGLGQLMIDFAMKLEAKAGLQEIQELQLGGNKPGLDSCAKKYKTILDTDIPKASVAYNKENFNSALIAANDAANQATSCETAFPGKLTDRNKIMKEVSANAAAIILKLKGDNGGVLY</sequence>
<dbReference type="SMART" id="SM00856">
    <property type="entry name" value="PMEI"/>
    <property type="match status" value="1"/>
</dbReference>
<dbReference type="AlphaFoldDB" id="A0AAN9PAN4"/>
<evidence type="ECO:0000313" key="5">
    <source>
        <dbReference type="EMBL" id="KAK7291725.1"/>
    </source>
</evidence>
<protein>
    <recommendedName>
        <fullName evidence="4">Pectinesterase inhibitor domain-containing protein</fullName>
    </recommendedName>
</protein>
<gene>
    <name evidence="5" type="ORF">RIF29_07099</name>
</gene>
<name>A0AAN9PAN4_CROPI</name>